<accession>A0A1E3AIP4</accession>
<dbReference type="GO" id="GO:0003899">
    <property type="term" value="F:DNA-directed RNA polymerase activity"/>
    <property type="evidence" value="ECO:0007669"/>
    <property type="project" value="InterPro"/>
</dbReference>
<reference evidence="6 7" key="1">
    <citation type="submission" date="2016-07" db="EMBL/GenBank/DDBJ databases">
        <title>Characterization of isolates of Eisenbergiella tayi derived from blood cultures, using whole genome sequencing.</title>
        <authorList>
            <person name="Burdz T."/>
            <person name="Wiebe D."/>
            <person name="Huynh C."/>
            <person name="Bernard K."/>
        </authorList>
    </citation>
    <scope>NUCLEOTIDE SEQUENCE [LARGE SCALE GENOMIC DNA]</scope>
    <source>
        <strain evidence="6 7">NML 120489</strain>
    </source>
</reference>
<dbReference type="InterPro" id="IPR007627">
    <property type="entry name" value="RNA_pol_sigma70_r2"/>
</dbReference>
<dbReference type="InterPro" id="IPR007630">
    <property type="entry name" value="RNA_pol_sigma70_r4"/>
</dbReference>
<dbReference type="InterPro" id="IPR007624">
    <property type="entry name" value="RNA_pol_sigma70_r3"/>
</dbReference>
<gene>
    <name evidence="6" type="primary">fliA_4</name>
    <name evidence="6" type="ORF">BEH84_05636</name>
</gene>
<dbReference type="NCBIfam" id="TIGR02479">
    <property type="entry name" value="FliA_WhiG"/>
    <property type="match status" value="1"/>
</dbReference>
<name>A0A1E3AIP4_9FIRM</name>
<dbReference type="EMBL" id="MCGI01000006">
    <property type="protein sequence ID" value="ODM08311.1"/>
    <property type="molecule type" value="Genomic_DNA"/>
</dbReference>
<keyword evidence="3" id="KW-0238">DNA-binding</keyword>
<keyword evidence="4" id="KW-0804">Transcription</keyword>
<protein>
    <submittedName>
        <fullName evidence="6">RNA polymerase sigma factor FliA</fullName>
    </submittedName>
</protein>
<keyword evidence="2" id="KW-0731">Sigma factor</keyword>
<comment type="caution">
    <text evidence="6">The sequence shown here is derived from an EMBL/GenBank/DDBJ whole genome shotgun (WGS) entry which is preliminary data.</text>
</comment>
<dbReference type="GO" id="GO:0006352">
    <property type="term" value="P:DNA-templated transcription initiation"/>
    <property type="evidence" value="ECO:0007669"/>
    <property type="project" value="InterPro"/>
</dbReference>
<dbReference type="PATRIC" id="fig|1432052.3.peg.6239"/>
<dbReference type="SUPFAM" id="SSF88659">
    <property type="entry name" value="Sigma3 and sigma4 domains of RNA polymerase sigma factors"/>
    <property type="match status" value="2"/>
</dbReference>
<dbReference type="Proteomes" id="UP000095003">
    <property type="component" value="Unassembled WGS sequence"/>
</dbReference>
<dbReference type="InterPro" id="IPR000943">
    <property type="entry name" value="RNA_pol_sigma70"/>
</dbReference>
<dbReference type="PROSITE" id="PS00716">
    <property type="entry name" value="SIGMA70_2"/>
    <property type="match status" value="1"/>
</dbReference>
<dbReference type="Gene3D" id="1.10.1740.10">
    <property type="match status" value="1"/>
</dbReference>
<dbReference type="PRINTS" id="PR00046">
    <property type="entry name" value="SIGMA70FCT"/>
</dbReference>
<dbReference type="NCBIfam" id="TIGR02937">
    <property type="entry name" value="sigma70-ECF"/>
    <property type="match status" value="1"/>
</dbReference>
<feature type="domain" description="RNA polymerase sigma-70" evidence="5">
    <location>
        <begin position="228"/>
        <end position="254"/>
    </location>
</feature>
<dbReference type="GO" id="GO:0003677">
    <property type="term" value="F:DNA binding"/>
    <property type="evidence" value="ECO:0007669"/>
    <property type="project" value="UniProtKB-KW"/>
</dbReference>
<sequence>MVLEVKPKKTDYGKMTDEELWEEYEKKGGLELKQELALRYIYIVRNVAIQMRDVYMSFAQLDDIINEGVIVVMSAIDKYDLHLNVKFETFVSKRIRGMIIDMARKQDWVPRTVRKNAREIDEATMHLYGKTGRMPTAQETAEYLNMPLDKYEKVLSKANLFYILSLDMLMEEKAENRQTVQIPSHNYREQPEECYLGDEFKGILADGIRSLKENEQTVISLYYKEELSARDIAKVLGVSEPRISQIHSSAIRKLKTYIENRVK</sequence>
<evidence type="ECO:0000256" key="1">
    <source>
        <dbReference type="ARBA" id="ARBA00023015"/>
    </source>
</evidence>
<dbReference type="RefSeq" id="WP_009250548.1">
    <property type="nucleotide sequence ID" value="NZ_DBFYTC010000235.1"/>
</dbReference>
<dbReference type="InterPro" id="IPR012845">
    <property type="entry name" value="RNA_pol_sigma_FliA_WhiG"/>
</dbReference>
<dbReference type="Pfam" id="PF04539">
    <property type="entry name" value="Sigma70_r3"/>
    <property type="match status" value="1"/>
</dbReference>
<evidence type="ECO:0000256" key="3">
    <source>
        <dbReference type="ARBA" id="ARBA00023125"/>
    </source>
</evidence>
<dbReference type="SUPFAM" id="SSF88946">
    <property type="entry name" value="Sigma2 domain of RNA polymerase sigma factors"/>
    <property type="match status" value="1"/>
</dbReference>
<dbReference type="InterPro" id="IPR014284">
    <property type="entry name" value="RNA_pol_sigma-70_dom"/>
</dbReference>
<dbReference type="GeneID" id="93301499"/>
<evidence type="ECO:0000313" key="7">
    <source>
        <dbReference type="Proteomes" id="UP000095003"/>
    </source>
</evidence>
<proteinExistence type="predicted"/>
<dbReference type="InterPro" id="IPR013325">
    <property type="entry name" value="RNA_pol_sigma_r2"/>
</dbReference>
<dbReference type="Gene3D" id="1.20.140.160">
    <property type="match status" value="1"/>
</dbReference>
<dbReference type="Pfam" id="PF04542">
    <property type="entry name" value="Sigma70_r2"/>
    <property type="match status" value="1"/>
</dbReference>
<dbReference type="AlphaFoldDB" id="A0A1E3AIP4"/>
<dbReference type="InterPro" id="IPR013324">
    <property type="entry name" value="RNA_pol_sigma_r3/r4-like"/>
</dbReference>
<evidence type="ECO:0000256" key="2">
    <source>
        <dbReference type="ARBA" id="ARBA00023082"/>
    </source>
</evidence>
<dbReference type="Pfam" id="PF04545">
    <property type="entry name" value="Sigma70_r4"/>
    <property type="match status" value="1"/>
</dbReference>
<dbReference type="PANTHER" id="PTHR30385">
    <property type="entry name" value="SIGMA FACTOR F FLAGELLAR"/>
    <property type="match status" value="1"/>
</dbReference>
<dbReference type="PANTHER" id="PTHR30385:SF7">
    <property type="entry name" value="RNA POLYMERASE SIGMA FACTOR FLIA"/>
    <property type="match status" value="1"/>
</dbReference>
<evidence type="ECO:0000313" key="6">
    <source>
        <dbReference type="EMBL" id="ODM08311.1"/>
    </source>
</evidence>
<evidence type="ECO:0000259" key="5">
    <source>
        <dbReference type="PROSITE" id="PS00716"/>
    </source>
</evidence>
<dbReference type="CDD" id="cd06171">
    <property type="entry name" value="Sigma70_r4"/>
    <property type="match status" value="1"/>
</dbReference>
<organism evidence="6 7">
    <name type="scientific">Eisenbergiella tayi</name>
    <dbReference type="NCBI Taxonomy" id="1432052"/>
    <lineage>
        <taxon>Bacteria</taxon>
        <taxon>Bacillati</taxon>
        <taxon>Bacillota</taxon>
        <taxon>Clostridia</taxon>
        <taxon>Lachnospirales</taxon>
        <taxon>Lachnospiraceae</taxon>
        <taxon>Eisenbergiella</taxon>
    </lineage>
</organism>
<evidence type="ECO:0000256" key="4">
    <source>
        <dbReference type="ARBA" id="ARBA00023163"/>
    </source>
</evidence>
<dbReference type="GO" id="GO:0016987">
    <property type="term" value="F:sigma factor activity"/>
    <property type="evidence" value="ECO:0007669"/>
    <property type="project" value="UniProtKB-KW"/>
</dbReference>
<keyword evidence="1" id="KW-0805">Transcription regulation</keyword>